<evidence type="ECO:0000259" key="7">
    <source>
        <dbReference type="Pfam" id="PF04024"/>
    </source>
</evidence>
<comment type="caution">
    <text evidence="9">The sequence shown here is derived from an EMBL/GenBank/DDBJ whole genome shotgun (WGS) entry which is preliminary data.</text>
</comment>
<comment type="subcellular location">
    <subcellularLocation>
        <location evidence="1">Cell membrane</location>
        <topology evidence="1">Single-pass membrane protein</topology>
    </subcellularLocation>
</comment>
<evidence type="ECO:0000256" key="6">
    <source>
        <dbReference type="SAM" id="Phobius"/>
    </source>
</evidence>
<dbReference type="OrthoDB" id="5772680at2"/>
<dbReference type="EMBL" id="BDCR01000004">
    <property type="protein sequence ID" value="GAT63928.1"/>
    <property type="molecule type" value="Genomic_DNA"/>
</dbReference>
<dbReference type="InterPro" id="IPR052027">
    <property type="entry name" value="PspC"/>
</dbReference>
<protein>
    <submittedName>
        <fullName evidence="9">Phage shock protein PspC</fullName>
    </submittedName>
</protein>
<organism evidence="9 10">
    <name type="scientific">Paludibacter jiangxiensis</name>
    <dbReference type="NCBI Taxonomy" id="681398"/>
    <lineage>
        <taxon>Bacteria</taxon>
        <taxon>Pseudomonadati</taxon>
        <taxon>Bacteroidota</taxon>
        <taxon>Bacteroidia</taxon>
        <taxon>Bacteroidales</taxon>
        <taxon>Paludibacteraceae</taxon>
        <taxon>Paludibacter</taxon>
    </lineage>
</organism>
<dbReference type="Pfam" id="PF04024">
    <property type="entry name" value="PspC"/>
    <property type="match status" value="1"/>
</dbReference>
<evidence type="ECO:0000256" key="2">
    <source>
        <dbReference type="ARBA" id="ARBA00022475"/>
    </source>
</evidence>
<dbReference type="Pfam" id="PF22571">
    <property type="entry name" value="LiaI-LiaF-TM_PspC"/>
    <property type="match status" value="1"/>
</dbReference>
<feature type="transmembrane region" description="Helical" evidence="6">
    <location>
        <begin position="306"/>
        <end position="332"/>
    </location>
</feature>
<dbReference type="PANTHER" id="PTHR33885">
    <property type="entry name" value="PHAGE SHOCK PROTEIN C"/>
    <property type="match status" value="1"/>
</dbReference>
<evidence type="ECO:0000313" key="9">
    <source>
        <dbReference type="EMBL" id="GAT63928.1"/>
    </source>
</evidence>
<evidence type="ECO:0000313" key="10">
    <source>
        <dbReference type="Proteomes" id="UP000076586"/>
    </source>
</evidence>
<evidence type="ECO:0000259" key="8">
    <source>
        <dbReference type="Pfam" id="PF22571"/>
    </source>
</evidence>
<proteinExistence type="predicted"/>
<dbReference type="STRING" id="681398.PJIAN_4471"/>
<evidence type="ECO:0000256" key="1">
    <source>
        <dbReference type="ARBA" id="ARBA00004162"/>
    </source>
</evidence>
<feature type="transmembrane region" description="Helical" evidence="6">
    <location>
        <begin position="117"/>
        <end position="136"/>
    </location>
</feature>
<evidence type="ECO:0000256" key="5">
    <source>
        <dbReference type="ARBA" id="ARBA00023136"/>
    </source>
</evidence>
<dbReference type="GO" id="GO:0005886">
    <property type="term" value="C:plasma membrane"/>
    <property type="evidence" value="ECO:0007669"/>
    <property type="project" value="UniProtKB-SubCell"/>
</dbReference>
<feature type="domain" description="PspC-related transmembrane region" evidence="8">
    <location>
        <begin position="231"/>
        <end position="363"/>
    </location>
</feature>
<keyword evidence="3 6" id="KW-0812">Transmembrane</keyword>
<dbReference type="InterPro" id="IPR054321">
    <property type="entry name" value="PspC-rel_TM"/>
</dbReference>
<evidence type="ECO:0000256" key="3">
    <source>
        <dbReference type="ARBA" id="ARBA00022692"/>
    </source>
</evidence>
<keyword evidence="4 6" id="KW-1133">Transmembrane helix</keyword>
<feature type="transmembrane region" description="Helical" evidence="6">
    <location>
        <begin position="142"/>
        <end position="163"/>
    </location>
</feature>
<dbReference type="RefSeq" id="WP_068705571.1">
    <property type="nucleotide sequence ID" value="NZ_BDCR01000004.1"/>
</dbReference>
<feature type="transmembrane region" description="Helical" evidence="6">
    <location>
        <begin position="344"/>
        <end position="366"/>
    </location>
</feature>
<accession>A0A171ALF1</accession>
<keyword evidence="2" id="KW-1003">Cell membrane</keyword>
<dbReference type="AlphaFoldDB" id="A0A171ALF1"/>
<evidence type="ECO:0000256" key="4">
    <source>
        <dbReference type="ARBA" id="ARBA00022989"/>
    </source>
</evidence>
<reference evidence="10" key="2">
    <citation type="journal article" date="2017" name="Genome Announc.">
        <title>Draft genome sequence of Paludibacter jiangxiensis NM7(T), a propionate-producing fermentative bacterium.</title>
        <authorList>
            <person name="Qiu Y.-L."/>
            <person name="Tourlousse D.M."/>
            <person name="Matsuura N."/>
            <person name="Ohashi A."/>
            <person name="Sekiguchi Y."/>
        </authorList>
    </citation>
    <scope>NUCLEOTIDE SEQUENCE [LARGE SCALE GENOMIC DNA]</scope>
    <source>
        <strain evidence="10">NM7</strain>
    </source>
</reference>
<feature type="transmembrane region" description="Helical" evidence="6">
    <location>
        <begin position="254"/>
        <end position="282"/>
    </location>
</feature>
<keyword evidence="10" id="KW-1185">Reference proteome</keyword>
<name>A0A171ALF1_9BACT</name>
<sequence>MKKTISINLNCTVFQIDEDAYQALSEYLDAVSKHLQEENGQSEIMTDIEARIAELFTERLNKSGQVVTIELVNDIIGIMGRPSDYGEEEPGTEEKKESTSTYYHSSSKRIYRDPEKALLGGVLSGFSIYLGIDVVWLRIIFALLVIFGVGTVIPIYLVLWIVIPKAETTAQRMEMQGIDVTIENIKAEANKVKERFQDYVKPENIDKKKEQIKAEAYRVKDNVEGYVRSNEFQHGVQEVGSTANRVARGFFKGLFAFIAGVVGLTGAIIVMGLVIALILSLIEPSWFFVHFPNEAVSACFLSTGNIAMVLVALLVLIGVPVYMLFYIAIKVLSGDAHLSSTSKWVALLLWLAGLFLLVSLSSQFAYLHWFTDLL</sequence>
<reference evidence="10" key="1">
    <citation type="submission" date="2016-04" db="EMBL/GenBank/DDBJ databases">
        <title>Draft genome sequence of Paludibacter jiangxiensis strain NM7.</title>
        <authorList>
            <person name="Qiu Y."/>
            <person name="Matsuura N."/>
            <person name="Ohashi A."/>
            <person name="Tourlousse M.D."/>
            <person name="Sekiguchi Y."/>
        </authorList>
    </citation>
    <scope>NUCLEOTIDE SEQUENCE [LARGE SCALE GENOMIC DNA]</scope>
    <source>
        <strain evidence="10">NM7</strain>
    </source>
</reference>
<dbReference type="Proteomes" id="UP000076586">
    <property type="component" value="Unassembled WGS sequence"/>
</dbReference>
<dbReference type="PANTHER" id="PTHR33885:SF3">
    <property type="entry name" value="PHAGE SHOCK PROTEIN C"/>
    <property type="match status" value="1"/>
</dbReference>
<gene>
    <name evidence="9" type="ORF">PJIAN_4471</name>
</gene>
<keyword evidence="5 6" id="KW-0472">Membrane</keyword>
<dbReference type="InterPro" id="IPR007168">
    <property type="entry name" value="Phageshock_PspC_N"/>
</dbReference>
<feature type="domain" description="Phage shock protein PspC N-terminal" evidence="7">
    <location>
        <begin position="108"/>
        <end position="166"/>
    </location>
</feature>